<keyword evidence="8" id="KW-1185">Reference proteome</keyword>
<dbReference type="EMBL" id="JACIEP010000016">
    <property type="protein sequence ID" value="MBB4037684.1"/>
    <property type="molecule type" value="Genomic_DNA"/>
</dbReference>
<dbReference type="Pfam" id="PF04542">
    <property type="entry name" value="Sigma70_r2"/>
    <property type="match status" value="1"/>
</dbReference>
<dbReference type="InterPro" id="IPR013324">
    <property type="entry name" value="RNA_pol_sigma_r3/r4-like"/>
</dbReference>
<comment type="similarity">
    <text evidence="1">Belongs to the sigma-70 factor family. ECF subfamily.</text>
</comment>
<keyword evidence="3" id="KW-0731">Sigma factor</keyword>
<gene>
    <name evidence="7" type="ORF">GGR21_003605</name>
</gene>
<accession>A0A840CVJ7</accession>
<dbReference type="GO" id="GO:0003677">
    <property type="term" value="F:DNA binding"/>
    <property type="evidence" value="ECO:0007669"/>
    <property type="project" value="InterPro"/>
</dbReference>
<evidence type="ECO:0000256" key="1">
    <source>
        <dbReference type="ARBA" id="ARBA00010641"/>
    </source>
</evidence>
<evidence type="ECO:0000313" key="7">
    <source>
        <dbReference type="EMBL" id="MBB4037684.1"/>
    </source>
</evidence>
<dbReference type="InterPro" id="IPR039425">
    <property type="entry name" value="RNA_pol_sigma-70-like"/>
</dbReference>
<dbReference type="NCBIfam" id="TIGR02937">
    <property type="entry name" value="sigma70-ECF"/>
    <property type="match status" value="1"/>
</dbReference>
<protein>
    <submittedName>
        <fullName evidence="7">RNA polymerase sigma-70 factor (ECF subfamily)</fullName>
    </submittedName>
</protein>
<comment type="caution">
    <text evidence="7">The sequence shown here is derived from an EMBL/GenBank/DDBJ whole genome shotgun (WGS) entry which is preliminary data.</text>
</comment>
<dbReference type="InterPro" id="IPR036388">
    <property type="entry name" value="WH-like_DNA-bd_sf"/>
</dbReference>
<feature type="domain" description="RNA polymerase sigma factor 70 region 4 type 2" evidence="6">
    <location>
        <begin position="110"/>
        <end position="160"/>
    </location>
</feature>
<keyword evidence="4" id="KW-0804">Transcription</keyword>
<dbReference type="Proteomes" id="UP000555103">
    <property type="component" value="Unassembled WGS sequence"/>
</dbReference>
<dbReference type="SUPFAM" id="SSF88946">
    <property type="entry name" value="Sigma2 domain of RNA polymerase sigma factors"/>
    <property type="match status" value="1"/>
</dbReference>
<dbReference type="InterPro" id="IPR013249">
    <property type="entry name" value="RNA_pol_sigma70_r4_t2"/>
</dbReference>
<evidence type="ECO:0000256" key="3">
    <source>
        <dbReference type="ARBA" id="ARBA00023082"/>
    </source>
</evidence>
<sequence>MNKSENENPNVYEDLFIGYFESLCSFVYSYIPDMEVAKDIVQDTFVSLWKNRDKYELTNTLLYTIAKNKSIDYIKTSHQTNGLKGIPIDIFTNLLQTNQEEDFDSKEIIEKIWEYVETLPAQCKKVFILSRHDNLKNKEIADQLEISVKAVEKQITKALSLIRAHLLKNGISLTITLLLFLK</sequence>
<dbReference type="GO" id="GO:0016987">
    <property type="term" value="F:sigma factor activity"/>
    <property type="evidence" value="ECO:0007669"/>
    <property type="project" value="UniProtKB-KW"/>
</dbReference>
<dbReference type="PANTHER" id="PTHR43133:SF46">
    <property type="entry name" value="RNA POLYMERASE SIGMA-70 FACTOR ECF SUBFAMILY"/>
    <property type="match status" value="1"/>
</dbReference>
<proteinExistence type="inferred from homology"/>
<dbReference type="NCBIfam" id="TIGR02985">
    <property type="entry name" value="Sig70_bacteroi1"/>
    <property type="match status" value="1"/>
</dbReference>
<dbReference type="Gene3D" id="1.10.1740.10">
    <property type="match status" value="1"/>
</dbReference>
<evidence type="ECO:0000259" key="5">
    <source>
        <dbReference type="Pfam" id="PF04542"/>
    </source>
</evidence>
<name>A0A840CVJ7_9BACT</name>
<keyword evidence="2" id="KW-0805">Transcription regulation</keyword>
<organism evidence="7 8">
    <name type="scientific">Dysgonomonas hofstadii</name>
    <dbReference type="NCBI Taxonomy" id="637886"/>
    <lineage>
        <taxon>Bacteria</taxon>
        <taxon>Pseudomonadati</taxon>
        <taxon>Bacteroidota</taxon>
        <taxon>Bacteroidia</taxon>
        <taxon>Bacteroidales</taxon>
        <taxon>Dysgonomonadaceae</taxon>
        <taxon>Dysgonomonas</taxon>
    </lineage>
</organism>
<dbReference type="Pfam" id="PF08281">
    <property type="entry name" value="Sigma70_r4_2"/>
    <property type="match status" value="1"/>
</dbReference>
<dbReference type="InterPro" id="IPR014327">
    <property type="entry name" value="RNA_pol_sigma70_bacteroid"/>
</dbReference>
<feature type="domain" description="RNA polymerase sigma-70 region 2" evidence="5">
    <location>
        <begin position="22"/>
        <end position="76"/>
    </location>
</feature>
<dbReference type="InterPro" id="IPR007627">
    <property type="entry name" value="RNA_pol_sigma70_r2"/>
</dbReference>
<dbReference type="InterPro" id="IPR014284">
    <property type="entry name" value="RNA_pol_sigma-70_dom"/>
</dbReference>
<reference evidence="7 8" key="1">
    <citation type="submission" date="2020-08" db="EMBL/GenBank/DDBJ databases">
        <title>Genomic Encyclopedia of Type Strains, Phase IV (KMG-IV): sequencing the most valuable type-strain genomes for metagenomic binning, comparative biology and taxonomic classification.</title>
        <authorList>
            <person name="Goeker M."/>
        </authorList>
    </citation>
    <scope>NUCLEOTIDE SEQUENCE [LARGE SCALE GENOMIC DNA]</scope>
    <source>
        <strain evidence="7 8">DSM 104969</strain>
    </source>
</reference>
<dbReference type="InterPro" id="IPR013325">
    <property type="entry name" value="RNA_pol_sigma_r2"/>
</dbReference>
<dbReference type="SUPFAM" id="SSF88659">
    <property type="entry name" value="Sigma3 and sigma4 domains of RNA polymerase sigma factors"/>
    <property type="match status" value="1"/>
</dbReference>
<dbReference type="GO" id="GO:0006352">
    <property type="term" value="P:DNA-templated transcription initiation"/>
    <property type="evidence" value="ECO:0007669"/>
    <property type="project" value="InterPro"/>
</dbReference>
<evidence type="ECO:0000259" key="6">
    <source>
        <dbReference type="Pfam" id="PF08281"/>
    </source>
</evidence>
<evidence type="ECO:0000256" key="4">
    <source>
        <dbReference type="ARBA" id="ARBA00023163"/>
    </source>
</evidence>
<dbReference type="RefSeq" id="WP_183308514.1">
    <property type="nucleotide sequence ID" value="NZ_JACIEP010000016.1"/>
</dbReference>
<evidence type="ECO:0000256" key="2">
    <source>
        <dbReference type="ARBA" id="ARBA00023015"/>
    </source>
</evidence>
<dbReference type="PANTHER" id="PTHR43133">
    <property type="entry name" value="RNA POLYMERASE ECF-TYPE SIGMA FACTO"/>
    <property type="match status" value="1"/>
</dbReference>
<dbReference type="Gene3D" id="1.10.10.10">
    <property type="entry name" value="Winged helix-like DNA-binding domain superfamily/Winged helix DNA-binding domain"/>
    <property type="match status" value="1"/>
</dbReference>
<evidence type="ECO:0000313" key="8">
    <source>
        <dbReference type="Proteomes" id="UP000555103"/>
    </source>
</evidence>
<dbReference type="AlphaFoldDB" id="A0A840CVJ7"/>